<dbReference type="PRINTS" id="PR00111">
    <property type="entry name" value="ABHYDROLASE"/>
</dbReference>
<dbReference type="Proteomes" id="UP000253083">
    <property type="component" value="Unassembled WGS sequence"/>
</dbReference>
<dbReference type="AlphaFoldDB" id="A0A395JF25"/>
<dbReference type="PANTHER" id="PTHR46438">
    <property type="entry name" value="ALPHA/BETA-HYDROLASES SUPERFAMILY PROTEIN"/>
    <property type="match status" value="1"/>
</dbReference>
<proteinExistence type="predicted"/>
<comment type="caution">
    <text evidence="2">The sequence shown here is derived from an EMBL/GenBank/DDBJ whole genome shotgun (WGS) entry which is preliminary data.</text>
</comment>
<reference evidence="2 3" key="1">
    <citation type="submission" date="2018-06" db="EMBL/GenBank/DDBJ databases">
        <title>Genomic Encyclopedia of Type Strains, Phase IV (KMG-IV): sequencing the most valuable type-strain genomes for metagenomic binning, comparative biology and taxonomic classification.</title>
        <authorList>
            <person name="Goeker M."/>
        </authorList>
    </citation>
    <scope>NUCLEOTIDE SEQUENCE [LARGE SCALE GENOMIC DNA]</scope>
    <source>
        <strain evidence="2 3">DSM 24032</strain>
    </source>
</reference>
<organism evidence="2 3">
    <name type="scientific">Arenicella xantha</name>
    <dbReference type="NCBI Taxonomy" id="644221"/>
    <lineage>
        <taxon>Bacteria</taxon>
        <taxon>Pseudomonadati</taxon>
        <taxon>Pseudomonadota</taxon>
        <taxon>Gammaproteobacteria</taxon>
        <taxon>Arenicellales</taxon>
        <taxon>Arenicellaceae</taxon>
        <taxon>Arenicella</taxon>
    </lineage>
</organism>
<dbReference type="PANTHER" id="PTHR46438:SF11">
    <property type="entry name" value="LIPASE-RELATED"/>
    <property type="match status" value="1"/>
</dbReference>
<dbReference type="FunCoup" id="A0A395JF25">
    <property type="interactions" value="472"/>
</dbReference>
<dbReference type="Gene3D" id="3.40.50.1820">
    <property type="entry name" value="alpha/beta hydrolase"/>
    <property type="match status" value="1"/>
</dbReference>
<accession>A0A395JF25</accession>
<sequence>MKIVRISVFTLVLLLIATVALLWTPDTTREQMTNLYANSASRFVDLPSGDRIHYRDQGLRAGPTLLMIHGTSASLHTWEPLIEQLQDRFRLISLDLPGHGLTGANQARDYSPAAMIDAVWSVMDHLQVPDAVLVGNSLGGRIAWQAALSDSSRVKSLVLLAPSGAPRTTQSQSNIGFKLLASSFGQALMKRITPRFIIERSLQQSVYEPSLISPDMVDRYWQLLRMNGNRQAMIDLARQPRDHKKWRELKGVSIPALIIWGQDDGVLPIEMAATFEHELPEVSVVRLDNVGHLPMEEAVSRVAHEIGLFCTANSC</sequence>
<name>A0A395JF25_9GAMM</name>
<protein>
    <submittedName>
        <fullName evidence="2">Pimeloyl-ACP methyl ester carboxylesterase</fullName>
    </submittedName>
</protein>
<keyword evidence="3" id="KW-1185">Reference proteome</keyword>
<dbReference type="EMBL" id="QNRT01000008">
    <property type="protein sequence ID" value="RBP48358.1"/>
    <property type="molecule type" value="Genomic_DNA"/>
</dbReference>
<dbReference type="OrthoDB" id="9780744at2"/>
<dbReference type="RefSeq" id="WP_147251061.1">
    <property type="nucleotide sequence ID" value="NZ_QNRT01000008.1"/>
</dbReference>
<dbReference type="Pfam" id="PF00561">
    <property type="entry name" value="Abhydrolase_1"/>
    <property type="match status" value="1"/>
</dbReference>
<dbReference type="SUPFAM" id="SSF53474">
    <property type="entry name" value="alpha/beta-Hydrolases"/>
    <property type="match status" value="1"/>
</dbReference>
<evidence type="ECO:0000313" key="3">
    <source>
        <dbReference type="Proteomes" id="UP000253083"/>
    </source>
</evidence>
<evidence type="ECO:0000259" key="1">
    <source>
        <dbReference type="Pfam" id="PF00561"/>
    </source>
</evidence>
<evidence type="ECO:0000313" key="2">
    <source>
        <dbReference type="EMBL" id="RBP48358.1"/>
    </source>
</evidence>
<dbReference type="InParanoid" id="A0A395JF25"/>
<gene>
    <name evidence="2" type="ORF">DFR28_10887</name>
</gene>
<feature type="domain" description="AB hydrolase-1" evidence="1">
    <location>
        <begin position="63"/>
        <end position="297"/>
    </location>
</feature>
<dbReference type="InterPro" id="IPR029058">
    <property type="entry name" value="AB_hydrolase_fold"/>
</dbReference>
<dbReference type="InterPro" id="IPR000073">
    <property type="entry name" value="AB_hydrolase_1"/>
</dbReference>